<evidence type="ECO:0000256" key="1">
    <source>
        <dbReference type="ARBA" id="ARBA00004651"/>
    </source>
</evidence>
<dbReference type="InterPro" id="IPR003416">
    <property type="entry name" value="MgtC/SapB/SrpB/YhiD_fam"/>
</dbReference>
<feature type="transmembrane region" description="Helical" evidence="7">
    <location>
        <begin position="36"/>
        <end position="54"/>
    </location>
</feature>
<comment type="subcellular location">
    <subcellularLocation>
        <location evidence="7">Cell inner membrane</location>
        <topology evidence="7">Multi-pass membrane protein</topology>
    </subcellularLocation>
    <subcellularLocation>
        <location evidence="1">Cell membrane</location>
        <topology evidence="1">Multi-pass membrane protein</topology>
    </subcellularLocation>
</comment>
<feature type="transmembrane region" description="Helical" evidence="7">
    <location>
        <begin position="6"/>
        <end position="24"/>
    </location>
</feature>
<keyword evidence="7" id="KW-0997">Cell inner membrane</keyword>
<dbReference type="EMBL" id="CP026100">
    <property type="protein sequence ID" value="AYV44908.1"/>
    <property type="molecule type" value="Genomic_DNA"/>
</dbReference>
<keyword evidence="5 7" id="KW-1133">Transmembrane helix</keyword>
<sequence length="230" mass="24826">MDAASLQYALPVLGALAAGAVVGFEREYRSRPAGLRTHMLVSLASALLMLAAVHQLKWMGDTPLETVRIDPVRMAHGVLTGVGFLCGGVIFQQGVSVHGLTTAASLWITSALGMLFGMALYDLAVAGTVLSVVVLSAARWLDKHMPQKNYADIAVRFRREDLVDEAQLRGLLAVFELEGGRINQRLIGGGTLFELAGSFSGKGTLRLGELARRLEEDPRVVEFDILPRKD</sequence>
<dbReference type="Pfam" id="PF02308">
    <property type="entry name" value="MgtC"/>
    <property type="match status" value="1"/>
</dbReference>
<dbReference type="PANTHER" id="PTHR33778">
    <property type="entry name" value="PROTEIN MGTC"/>
    <property type="match status" value="1"/>
</dbReference>
<keyword evidence="6 7" id="KW-0472">Membrane</keyword>
<keyword evidence="12" id="KW-1185">Reference proteome</keyword>
<gene>
    <name evidence="9" type="ORF">C1707_00765</name>
    <name evidence="10" type="ORF">CFHF_07120</name>
</gene>
<dbReference type="Proteomes" id="UP000281192">
    <property type="component" value="Chromosome"/>
</dbReference>
<evidence type="ECO:0000256" key="7">
    <source>
        <dbReference type="RuleBase" id="RU365041"/>
    </source>
</evidence>
<name>A0A2N5CW87_9CAUL</name>
<dbReference type="AlphaFoldDB" id="A0A2N5CW87"/>
<evidence type="ECO:0000256" key="2">
    <source>
        <dbReference type="ARBA" id="ARBA00009298"/>
    </source>
</evidence>
<reference evidence="10 11" key="1">
    <citation type="submission" date="2017-12" db="EMBL/GenBank/DDBJ databases">
        <title>The genome sequence of Caulobacter flavus CGMCC1 15093.</title>
        <authorList>
            <person name="Gao J."/>
            <person name="Mao X."/>
            <person name="Sun J."/>
        </authorList>
    </citation>
    <scope>NUCLEOTIDE SEQUENCE [LARGE SCALE GENOMIC DNA]</scope>
    <source>
        <strain evidence="10 11">CGMCC1 15093</strain>
    </source>
</reference>
<evidence type="ECO:0000259" key="8">
    <source>
        <dbReference type="Pfam" id="PF02308"/>
    </source>
</evidence>
<dbReference type="GO" id="GO:0005886">
    <property type="term" value="C:plasma membrane"/>
    <property type="evidence" value="ECO:0007669"/>
    <property type="project" value="UniProtKB-SubCell"/>
</dbReference>
<evidence type="ECO:0000256" key="4">
    <source>
        <dbReference type="ARBA" id="ARBA00022692"/>
    </source>
</evidence>
<dbReference type="EMBL" id="PJRQ01000012">
    <property type="protein sequence ID" value="PLR18087.1"/>
    <property type="molecule type" value="Genomic_DNA"/>
</dbReference>
<evidence type="ECO:0000313" key="10">
    <source>
        <dbReference type="EMBL" id="PLR18087.1"/>
    </source>
</evidence>
<dbReference type="OrthoDB" id="9811198at2"/>
<protein>
    <recommendedName>
        <fullName evidence="7">Protein MgtC</fullName>
    </recommendedName>
</protein>
<comment type="similarity">
    <text evidence="2 7">Belongs to the MgtC/SapB family.</text>
</comment>
<evidence type="ECO:0000256" key="5">
    <source>
        <dbReference type="ARBA" id="ARBA00022989"/>
    </source>
</evidence>
<dbReference type="InterPro" id="IPR049177">
    <property type="entry name" value="MgtC_SapB_SrpB_YhiD_N"/>
</dbReference>
<dbReference type="PANTHER" id="PTHR33778:SF1">
    <property type="entry name" value="MAGNESIUM TRANSPORTER YHID-RELATED"/>
    <property type="match status" value="1"/>
</dbReference>
<keyword evidence="4 7" id="KW-0812">Transmembrane</keyword>
<accession>A0A2N5CW87</accession>
<proteinExistence type="inferred from homology"/>
<feature type="transmembrane region" description="Helical" evidence="7">
    <location>
        <begin position="74"/>
        <end position="91"/>
    </location>
</feature>
<evidence type="ECO:0000313" key="9">
    <source>
        <dbReference type="EMBL" id="AYV44908.1"/>
    </source>
</evidence>
<feature type="transmembrane region" description="Helical" evidence="7">
    <location>
        <begin position="123"/>
        <end position="141"/>
    </location>
</feature>
<evidence type="ECO:0000313" key="12">
    <source>
        <dbReference type="Proteomes" id="UP000281192"/>
    </source>
</evidence>
<organism evidence="10 11">
    <name type="scientific">Caulobacter flavus</name>
    <dbReference type="NCBI Taxonomy" id="1679497"/>
    <lineage>
        <taxon>Bacteria</taxon>
        <taxon>Pseudomonadati</taxon>
        <taxon>Pseudomonadota</taxon>
        <taxon>Alphaproteobacteria</taxon>
        <taxon>Caulobacterales</taxon>
        <taxon>Caulobacteraceae</taxon>
        <taxon>Caulobacter</taxon>
    </lineage>
</organism>
<evidence type="ECO:0000313" key="11">
    <source>
        <dbReference type="Proteomes" id="UP000234483"/>
    </source>
</evidence>
<evidence type="ECO:0000256" key="3">
    <source>
        <dbReference type="ARBA" id="ARBA00022475"/>
    </source>
</evidence>
<dbReference type="PRINTS" id="PR01837">
    <property type="entry name" value="MGTCSAPBPROT"/>
</dbReference>
<dbReference type="RefSeq" id="WP_101712320.1">
    <property type="nucleotide sequence ID" value="NZ_CP026100.1"/>
</dbReference>
<dbReference type="KEGG" id="cfh:C1707_00765"/>
<reference evidence="9 12" key="2">
    <citation type="submission" date="2018-01" db="EMBL/GenBank/DDBJ databases">
        <title>Complete genome sequence of Caulobacter flavus RHGG3.</title>
        <authorList>
            <person name="Yang E."/>
        </authorList>
    </citation>
    <scope>NUCLEOTIDE SEQUENCE [LARGE SCALE GENOMIC DNA]</scope>
    <source>
        <strain evidence="9 12">RHGG3</strain>
    </source>
</reference>
<dbReference type="Proteomes" id="UP000234483">
    <property type="component" value="Unassembled WGS sequence"/>
</dbReference>
<evidence type="ECO:0000256" key="6">
    <source>
        <dbReference type="ARBA" id="ARBA00023136"/>
    </source>
</evidence>
<keyword evidence="3" id="KW-1003">Cell membrane</keyword>
<feature type="domain" description="MgtC/SapB/SrpB/YhiD N-terminal" evidence="8">
    <location>
        <begin position="14"/>
        <end position="143"/>
    </location>
</feature>